<dbReference type="Proteomes" id="UP001162156">
    <property type="component" value="Unassembled WGS sequence"/>
</dbReference>
<dbReference type="InterPro" id="IPR006578">
    <property type="entry name" value="MADF-dom"/>
</dbReference>
<feature type="domain" description="MADF" evidence="1">
    <location>
        <begin position="19"/>
        <end position="111"/>
    </location>
</feature>
<accession>A0AAV8ZPT0</accession>
<evidence type="ECO:0000313" key="3">
    <source>
        <dbReference type="Proteomes" id="UP001162156"/>
    </source>
</evidence>
<dbReference type="SMART" id="SM00595">
    <property type="entry name" value="MADF"/>
    <property type="match status" value="1"/>
</dbReference>
<dbReference type="Pfam" id="PF10545">
    <property type="entry name" value="MADF_DNA_bdg"/>
    <property type="match status" value="1"/>
</dbReference>
<dbReference type="AlphaFoldDB" id="A0AAV8ZPT0"/>
<comment type="caution">
    <text evidence="2">The sequence shown here is derived from an EMBL/GenBank/DDBJ whole genome shotgun (WGS) entry which is preliminary data.</text>
</comment>
<keyword evidence="3" id="KW-1185">Reference proteome</keyword>
<evidence type="ECO:0000313" key="2">
    <source>
        <dbReference type="EMBL" id="KAJ8968384.1"/>
    </source>
</evidence>
<evidence type="ECO:0000259" key="1">
    <source>
        <dbReference type="PROSITE" id="PS51029"/>
    </source>
</evidence>
<protein>
    <recommendedName>
        <fullName evidence="1">MADF domain-containing protein</fullName>
    </recommendedName>
</protein>
<reference evidence="2" key="1">
    <citation type="journal article" date="2023" name="Insect Mol. Biol.">
        <title>Genome sequencing provides insights into the evolution of gene families encoding plant cell wall-degrading enzymes in longhorned beetles.</title>
        <authorList>
            <person name="Shin N.R."/>
            <person name="Okamura Y."/>
            <person name="Kirsch R."/>
            <person name="Pauchet Y."/>
        </authorList>
    </citation>
    <scope>NUCLEOTIDE SEQUENCE</scope>
    <source>
        <strain evidence="2">RBIC_L_NR</strain>
    </source>
</reference>
<dbReference type="PANTHER" id="PTHR21505:SF8">
    <property type="entry name" value="DPT-YFP REPRESSOR BY OVEREXPRESSION, ISOFORM D-RELATED"/>
    <property type="match status" value="1"/>
</dbReference>
<name>A0AAV8ZPT0_9CUCU</name>
<gene>
    <name evidence="2" type="ORF">NQ314_002335</name>
</gene>
<dbReference type="EMBL" id="JANEYF010000718">
    <property type="protein sequence ID" value="KAJ8968384.1"/>
    <property type="molecule type" value="Genomic_DNA"/>
</dbReference>
<organism evidence="2 3">
    <name type="scientific">Rhamnusium bicolor</name>
    <dbReference type="NCBI Taxonomy" id="1586634"/>
    <lineage>
        <taxon>Eukaryota</taxon>
        <taxon>Metazoa</taxon>
        <taxon>Ecdysozoa</taxon>
        <taxon>Arthropoda</taxon>
        <taxon>Hexapoda</taxon>
        <taxon>Insecta</taxon>
        <taxon>Pterygota</taxon>
        <taxon>Neoptera</taxon>
        <taxon>Endopterygota</taxon>
        <taxon>Coleoptera</taxon>
        <taxon>Polyphaga</taxon>
        <taxon>Cucujiformia</taxon>
        <taxon>Chrysomeloidea</taxon>
        <taxon>Cerambycidae</taxon>
        <taxon>Lepturinae</taxon>
        <taxon>Rhagiini</taxon>
        <taxon>Rhamnusium</taxon>
    </lineage>
</organism>
<proteinExistence type="predicted"/>
<dbReference type="PANTHER" id="PTHR21505">
    <property type="entry name" value="MADF DOMAIN-CONTAINING PROTEIN-RELATED"/>
    <property type="match status" value="1"/>
</dbReference>
<dbReference type="PROSITE" id="PS51029">
    <property type="entry name" value="MADF"/>
    <property type="match status" value="1"/>
</dbReference>
<sequence length="115" mass="13803">MYYQITMAKRTEDREFVIELLQLYRQYPALWKVKSSEYSDRNKKNDAYKVLVEKYKEVDPNADRALVKKKLNSLRTNYRKELKKVKASYKSVAGTYDIYEPSLTRYGTRILNRLC</sequence>